<organism evidence="3 4">
    <name type="scientific">Stieleria magnilauensis</name>
    <dbReference type="NCBI Taxonomy" id="2527963"/>
    <lineage>
        <taxon>Bacteria</taxon>
        <taxon>Pseudomonadati</taxon>
        <taxon>Planctomycetota</taxon>
        <taxon>Planctomycetia</taxon>
        <taxon>Pirellulales</taxon>
        <taxon>Pirellulaceae</taxon>
        <taxon>Stieleria</taxon>
    </lineage>
</organism>
<keyword evidence="4" id="KW-1185">Reference proteome</keyword>
<keyword evidence="2" id="KW-1133">Transmembrane helix</keyword>
<evidence type="ECO:0000313" key="3">
    <source>
        <dbReference type="EMBL" id="QDV82250.1"/>
    </source>
</evidence>
<feature type="transmembrane region" description="Helical" evidence="2">
    <location>
        <begin position="226"/>
        <end position="245"/>
    </location>
</feature>
<accession>A0ABX5XLK0</accession>
<reference evidence="3 4" key="1">
    <citation type="submission" date="2019-02" db="EMBL/GenBank/DDBJ databases">
        <title>Deep-cultivation of Planctomycetes and their phenomic and genomic characterization uncovers novel biology.</title>
        <authorList>
            <person name="Wiegand S."/>
            <person name="Jogler M."/>
            <person name="Boedeker C."/>
            <person name="Pinto D."/>
            <person name="Vollmers J."/>
            <person name="Rivas-Marin E."/>
            <person name="Kohn T."/>
            <person name="Peeters S.H."/>
            <person name="Heuer A."/>
            <person name="Rast P."/>
            <person name="Oberbeckmann S."/>
            <person name="Bunk B."/>
            <person name="Jeske O."/>
            <person name="Meyerdierks A."/>
            <person name="Storesund J.E."/>
            <person name="Kallscheuer N."/>
            <person name="Luecker S."/>
            <person name="Lage O.M."/>
            <person name="Pohl T."/>
            <person name="Merkel B.J."/>
            <person name="Hornburger P."/>
            <person name="Mueller R.-W."/>
            <person name="Bruemmer F."/>
            <person name="Labrenz M."/>
            <person name="Spormann A.M."/>
            <person name="Op den Camp H."/>
            <person name="Overmann J."/>
            <person name="Amann R."/>
            <person name="Jetten M.S.M."/>
            <person name="Mascher T."/>
            <person name="Medema M.H."/>
            <person name="Devos D.P."/>
            <person name="Kaster A.-K."/>
            <person name="Ovreas L."/>
            <person name="Rohde M."/>
            <person name="Galperin M.Y."/>
            <person name="Jogler C."/>
        </authorList>
    </citation>
    <scope>NUCLEOTIDE SEQUENCE [LARGE SCALE GENOMIC DNA]</scope>
    <source>
        <strain evidence="3 4">TBK1r</strain>
    </source>
</reference>
<feature type="compositionally biased region" description="Basic and acidic residues" evidence="1">
    <location>
        <begin position="193"/>
        <end position="209"/>
    </location>
</feature>
<evidence type="ECO:0000313" key="4">
    <source>
        <dbReference type="Proteomes" id="UP000318081"/>
    </source>
</evidence>
<keyword evidence="2" id="KW-0472">Membrane</keyword>
<evidence type="ECO:0000256" key="1">
    <source>
        <dbReference type="SAM" id="MobiDB-lite"/>
    </source>
</evidence>
<evidence type="ECO:0000256" key="2">
    <source>
        <dbReference type="SAM" id="Phobius"/>
    </source>
</evidence>
<dbReference type="RefSeq" id="WP_145208009.1">
    <property type="nucleotide sequence ID" value="NZ_CP036432.1"/>
</dbReference>
<name>A0ABX5XLK0_9BACT</name>
<feature type="transmembrane region" description="Helical" evidence="2">
    <location>
        <begin position="67"/>
        <end position="85"/>
    </location>
</feature>
<proteinExistence type="predicted"/>
<feature type="region of interest" description="Disordered" evidence="1">
    <location>
        <begin position="98"/>
        <end position="131"/>
    </location>
</feature>
<keyword evidence="2" id="KW-0812">Transmembrane</keyword>
<protein>
    <submittedName>
        <fullName evidence="3">Uncharacterized protein</fullName>
    </submittedName>
</protein>
<feature type="transmembrane region" description="Helical" evidence="2">
    <location>
        <begin position="149"/>
        <end position="174"/>
    </location>
</feature>
<feature type="transmembrane region" description="Helical" evidence="2">
    <location>
        <begin position="31"/>
        <end position="55"/>
    </location>
</feature>
<feature type="compositionally biased region" description="Acidic residues" evidence="1">
    <location>
        <begin position="106"/>
        <end position="117"/>
    </location>
</feature>
<feature type="region of interest" description="Disordered" evidence="1">
    <location>
        <begin position="189"/>
        <end position="209"/>
    </location>
</feature>
<dbReference type="EMBL" id="CP036432">
    <property type="protein sequence ID" value="QDV82250.1"/>
    <property type="molecule type" value="Genomic_DNA"/>
</dbReference>
<dbReference type="Proteomes" id="UP000318081">
    <property type="component" value="Chromosome"/>
</dbReference>
<gene>
    <name evidence="3" type="ORF">TBK1r_11770</name>
</gene>
<sequence length="251" mass="27031">MKPIPIPHAETASNRDWIGRLIEVIWQSGRAIFLISLGSVLGVIVFSQLGVIAWLIGSFTSLPTKQIADVLPAAGWFVGFLVGLVQSVSSFKKSIRAADEDKTSEQDDDRDDDDAADPESSLGSAGPEPLADPIGLKAKSIRTLRAGGIGLLLGLMLGMFLSLYLIIVSTAGILSPLAPASWRDGFRMQAADHQGDDSRSRRLRQPDRDNGISSGAEFWHPVYGSILKWTVPSFAIAGCVFCIVAKEEKPE</sequence>